<feature type="coiled-coil region" evidence="1">
    <location>
        <begin position="208"/>
        <end position="274"/>
    </location>
</feature>
<feature type="compositionally biased region" description="Low complexity" evidence="2">
    <location>
        <begin position="651"/>
        <end position="662"/>
    </location>
</feature>
<protein>
    <recommendedName>
        <fullName evidence="5">GRIP1-associated protein 1</fullName>
    </recommendedName>
</protein>
<accession>A0AAN8JIS9</accession>
<evidence type="ECO:0008006" key="5">
    <source>
        <dbReference type="Google" id="ProtNLM"/>
    </source>
</evidence>
<feature type="coiled-coil region" evidence="1">
    <location>
        <begin position="765"/>
        <end position="803"/>
    </location>
</feature>
<comment type="caution">
    <text evidence="3">The sequence shown here is derived from an EMBL/GenBank/DDBJ whole genome shotgun (WGS) entry which is preliminary data.</text>
</comment>
<dbReference type="GO" id="GO:0099152">
    <property type="term" value="P:regulation of neurotransmitter receptor transport, endosome to postsynaptic membrane"/>
    <property type="evidence" value="ECO:0007669"/>
    <property type="project" value="TreeGrafter"/>
</dbReference>
<feature type="coiled-coil region" evidence="1">
    <location>
        <begin position="351"/>
        <end position="406"/>
    </location>
</feature>
<dbReference type="GO" id="GO:1905244">
    <property type="term" value="P:regulation of modification of synaptic structure"/>
    <property type="evidence" value="ECO:0007669"/>
    <property type="project" value="TreeGrafter"/>
</dbReference>
<feature type="region of interest" description="Disordered" evidence="2">
    <location>
        <begin position="145"/>
        <end position="197"/>
    </location>
</feature>
<dbReference type="PANTHER" id="PTHR18978:SF1">
    <property type="entry name" value="GRIP1-ASSOCIATED PROTEIN 1"/>
    <property type="match status" value="1"/>
</dbReference>
<feature type="region of interest" description="Disordered" evidence="2">
    <location>
        <begin position="621"/>
        <end position="683"/>
    </location>
</feature>
<dbReference type="GO" id="GO:0098837">
    <property type="term" value="C:postsynaptic recycling endosome"/>
    <property type="evidence" value="ECO:0007669"/>
    <property type="project" value="TreeGrafter"/>
</dbReference>
<proteinExistence type="predicted"/>
<dbReference type="GO" id="GO:0098998">
    <property type="term" value="C:extrinsic component of postsynaptic early endosome membrane"/>
    <property type="evidence" value="ECO:0007669"/>
    <property type="project" value="TreeGrafter"/>
</dbReference>
<gene>
    <name evidence="3" type="ORF">SNE40_014685</name>
</gene>
<dbReference type="InterPro" id="IPR026204">
    <property type="entry name" value="GRIPAP1"/>
</dbReference>
<feature type="region of interest" description="Disordered" evidence="2">
    <location>
        <begin position="806"/>
        <end position="827"/>
    </location>
</feature>
<name>A0AAN8JIS9_PATCE</name>
<evidence type="ECO:0000313" key="3">
    <source>
        <dbReference type="EMBL" id="KAK6176390.1"/>
    </source>
</evidence>
<sequence length="827" mass="95651">MASSALSEDEFHRLQLQLLELRTANYELEGKCKKYERELTVGQERVDVLDKELTKANKVINKSKKTKEVELLMQENDGLQRKLHSQEEEFRLQNQTLMQELSTLVASNEQLEKEITACKDGNTSGKGSNSDLEDEVRRLQAQNAALQKNYNSTKEKYDKELLSLRGGNEVPPSTERESPTGVDERKVEGSDHTDDEVNKINTESANSIEKLSEEIHKLKISLDTELEEKKILKEELSSQEKKLKDQIVVLQDESEKLNEKLKKKQESVIILQKEKEDMFAESSKKIEELQAGRERDKKYYQDLTSKLQTEIEKLKQVGENDQTSADQKMQLLEKTITTLQSQVDAANIVGNQQLQEQTKKYQSEIIELRNNITKLIQEKDDLQIQLKESQKAVSDTMEQFNAAQNDRDSQIQSLQEISKVAEKRKSILDELAIKYQKEIDSHREIVNSMEEKHKVMVNSLQQEIINLQEKIAELEKQTIMFEELQQTHKSVSESKQWLERRLKETEENLDQAKVDHETSLKEMKSSHETETNKLREEHQAEAARLLEEQQTWRMGWEEKENTLLQEIDNLKTSVSSLRQEIKDGVGDKKLHEKKGLTMIKDLKRQLHAERKRTEKLQERLQEVLTDSKDRQSMEDLFRPTDPNDMFRCDDSSVSSWGAGASGNKDSNASGPQSPSHTNTSFNSDVEQEYGDLLTRMGGMQQNSWQLEEKVAHLEMSNACMAEDILRKTAIIEHYVMESRPDHRRLSNHHPHEDKISLKKVLDLVNKGEDNELKDMNKKLQNMVEETLTKNMHLQKDLEMMSNEVVRLSKLTQSDSTDSSTKQKEMAS</sequence>
<feature type="compositionally biased region" description="Low complexity" evidence="2">
    <location>
        <begin position="807"/>
        <end position="819"/>
    </location>
</feature>
<dbReference type="GO" id="GO:0099158">
    <property type="term" value="P:regulation of recycling endosome localization within postsynapse"/>
    <property type="evidence" value="ECO:0007669"/>
    <property type="project" value="TreeGrafter"/>
</dbReference>
<dbReference type="EMBL" id="JAZGQO010000010">
    <property type="protein sequence ID" value="KAK6176390.1"/>
    <property type="molecule type" value="Genomic_DNA"/>
</dbReference>
<keyword evidence="4" id="KW-1185">Reference proteome</keyword>
<feature type="compositionally biased region" description="Basic and acidic residues" evidence="2">
    <location>
        <begin position="153"/>
        <end position="162"/>
    </location>
</feature>
<evidence type="ECO:0000256" key="2">
    <source>
        <dbReference type="SAM" id="MobiDB-lite"/>
    </source>
</evidence>
<evidence type="ECO:0000313" key="4">
    <source>
        <dbReference type="Proteomes" id="UP001347796"/>
    </source>
</evidence>
<feature type="compositionally biased region" description="Basic and acidic residues" evidence="2">
    <location>
        <begin position="621"/>
        <end position="638"/>
    </location>
</feature>
<dbReference type="AlphaFoldDB" id="A0AAN8JIS9"/>
<dbReference type="GO" id="GO:0098887">
    <property type="term" value="P:neurotransmitter receptor transport, endosome to postsynaptic membrane"/>
    <property type="evidence" value="ECO:0007669"/>
    <property type="project" value="TreeGrafter"/>
</dbReference>
<feature type="compositionally biased region" description="Polar residues" evidence="2">
    <location>
        <begin position="663"/>
        <end position="683"/>
    </location>
</feature>
<dbReference type="Gene3D" id="1.10.287.1490">
    <property type="match status" value="1"/>
</dbReference>
<organism evidence="3 4">
    <name type="scientific">Patella caerulea</name>
    <name type="common">Rayed Mediterranean limpet</name>
    <dbReference type="NCBI Taxonomy" id="87958"/>
    <lineage>
        <taxon>Eukaryota</taxon>
        <taxon>Metazoa</taxon>
        <taxon>Spiralia</taxon>
        <taxon>Lophotrochozoa</taxon>
        <taxon>Mollusca</taxon>
        <taxon>Gastropoda</taxon>
        <taxon>Patellogastropoda</taxon>
        <taxon>Patelloidea</taxon>
        <taxon>Patellidae</taxon>
        <taxon>Patella</taxon>
    </lineage>
</organism>
<dbReference type="GO" id="GO:0098978">
    <property type="term" value="C:glutamatergic synapse"/>
    <property type="evidence" value="ECO:0007669"/>
    <property type="project" value="TreeGrafter"/>
</dbReference>
<reference evidence="3 4" key="1">
    <citation type="submission" date="2024-01" db="EMBL/GenBank/DDBJ databases">
        <title>The genome of the rayed Mediterranean limpet Patella caerulea (Linnaeus, 1758).</title>
        <authorList>
            <person name="Anh-Thu Weber A."/>
            <person name="Halstead-Nussloch G."/>
        </authorList>
    </citation>
    <scope>NUCLEOTIDE SEQUENCE [LARGE SCALE GENOMIC DNA]</scope>
    <source>
        <strain evidence="3">AATW-2023a</strain>
        <tissue evidence="3">Whole specimen</tissue>
    </source>
</reference>
<feature type="compositionally biased region" description="Basic and acidic residues" evidence="2">
    <location>
        <begin position="174"/>
        <end position="197"/>
    </location>
</feature>
<keyword evidence="1" id="KW-0175">Coiled coil</keyword>
<dbReference type="Proteomes" id="UP001347796">
    <property type="component" value="Unassembled WGS sequence"/>
</dbReference>
<dbReference type="PANTHER" id="PTHR18978">
    <property type="entry name" value="GRIP-1 ASSOCIATED PROTEIN 1"/>
    <property type="match status" value="1"/>
</dbReference>
<evidence type="ECO:0000256" key="1">
    <source>
        <dbReference type="SAM" id="Coils"/>
    </source>
</evidence>